<feature type="domain" description="Reverse transcriptase zinc-binding" evidence="1">
    <location>
        <begin position="14"/>
        <end position="68"/>
    </location>
</feature>
<dbReference type="Pfam" id="PF13966">
    <property type="entry name" value="zf-RVT"/>
    <property type="match status" value="1"/>
</dbReference>
<evidence type="ECO:0000313" key="2">
    <source>
        <dbReference type="EMBL" id="RID60147.1"/>
    </source>
</evidence>
<protein>
    <recommendedName>
        <fullName evidence="1">Reverse transcriptase zinc-binding domain-containing protein</fullName>
    </recommendedName>
</protein>
<accession>A0A397Z372</accession>
<dbReference type="Proteomes" id="UP000264353">
    <property type="component" value="Chromosome A6"/>
</dbReference>
<dbReference type="EMBL" id="CM010633">
    <property type="protein sequence ID" value="RID60147.1"/>
    <property type="molecule type" value="Genomic_DNA"/>
</dbReference>
<evidence type="ECO:0000313" key="3">
    <source>
        <dbReference type="Proteomes" id="UP000264353"/>
    </source>
</evidence>
<reference evidence="2 3" key="1">
    <citation type="submission" date="2018-06" db="EMBL/GenBank/DDBJ databases">
        <title>WGS assembly of Brassica rapa FPsc.</title>
        <authorList>
            <person name="Bowman J."/>
            <person name="Kohchi T."/>
            <person name="Yamato K."/>
            <person name="Jenkins J."/>
            <person name="Shu S."/>
            <person name="Ishizaki K."/>
            <person name="Yamaoka S."/>
            <person name="Nishihama R."/>
            <person name="Nakamura Y."/>
            <person name="Berger F."/>
            <person name="Adam C."/>
            <person name="Aki S."/>
            <person name="Althoff F."/>
            <person name="Araki T."/>
            <person name="Arteaga-Vazquez M."/>
            <person name="Balasubrmanian S."/>
            <person name="Bauer D."/>
            <person name="Boehm C."/>
            <person name="Briginshaw L."/>
            <person name="Caballero-Perez J."/>
            <person name="Catarino B."/>
            <person name="Chen F."/>
            <person name="Chiyoda S."/>
            <person name="Chovatia M."/>
            <person name="Davies K."/>
            <person name="Delmans M."/>
            <person name="Demura T."/>
            <person name="Dierschke T."/>
            <person name="Dolan L."/>
            <person name="Dorantes-Acosta A."/>
            <person name="Eklund D."/>
            <person name="Florent S."/>
            <person name="Flores-Sandoval E."/>
            <person name="Fujiyama A."/>
            <person name="Fukuzawa H."/>
            <person name="Galik B."/>
            <person name="Grimanelli D."/>
            <person name="Grimwood J."/>
            <person name="Grossniklaus U."/>
            <person name="Hamada T."/>
            <person name="Haseloff J."/>
            <person name="Hetherington A."/>
            <person name="Higo A."/>
            <person name="Hirakawa Y."/>
            <person name="Hundley H."/>
            <person name="Ikeda Y."/>
            <person name="Inoue K."/>
            <person name="Inoue S."/>
            <person name="Ishida S."/>
            <person name="Jia Q."/>
            <person name="Kakita M."/>
            <person name="Kanazawa T."/>
            <person name="Kawai Y."/>
            <person name="Kawashima T."/>
            <person name="Kennedy M."/>
            <person name="Kinose K."/>
            <person name="Kinoshita T."/>
            <person name="Kohara Y."/>
            <person name="Koide E."/>
            <person name="Komatsu K."/>
            <person name="Kopischke S."/>
            <person name="Kubo M."/>
            <person name="Kyozuka J."/>
            <person name="Lagercrantz U."/>
            <person name="Lin S."/>
            <person name="Lindquist E."/>
            <person name="Lipzen A."/>
            <person name="Lu C."/>
            <person name="Luna E."/>
            <person name="Martienssen R."/>
            <person name="Minamino N."/>
            <person name="Mizutani M."/>
            <person name="Mizutani M."/>
            <person name="Mochizuki N."/>
            <person name="Monte I."/>
            <person name="Mosher R."/>
            <person name="Nagasaki H."/>
            <person name="Nakagami H."/>
            <person name="Naramoto S."/>
            <person name="Nishitani K."/>
            <person name="Ohtani M."/>
            <person name="Okamoto T."/>
            <person name="Okumura M."/>
            <person name="Phillips J."/>
            <person name="Pollak B."/>
            <person name="Reinders A."/>
            <person name="Roevekamp M."/>
            <person name="Sano R."/>
            <person name="Sawa S."/>
            <person name="Schmid M."/>
            <person name="Shirakawa M."/>
            <person name="Solano R."/>
            <person name="Spunde A."/>
            <person name="Suetsugu N."/>
            <person name="Sugano S."/>
            <person name="Sugiyama A."/>
            <person name="Sun R."/>
            <person name="Suzuki Y."/>
            <person name="Takenaka M."/>
            <person name="Takezawa D."/>
            <person name="Tomogane H."/>
            <person name="Tsuzuki M."/>
            <person name="Ueda T."/>
            <person name="Umeda M."/>
            <person name="Ward J."/>
            <person name="Watanabe Y."/>
            <person name="Yazaki K."/>
            <person name="Yokoyama R."/>
            <person name="Yoshitake Y."/>
            <person name="Yotsui I."/>
            <person name="Zachgo S."/>
            <person name="Schmutz J."/>
        </authorList>
    </citation>
    <scope>NUCLEOTIDE SEQUENCE [LARGE SCALE GENOMIC DNA]</scope>
    <source>
        <strain evidence="3">cv. B-3</strain>
    </source>
</reference>
<organism evidence="2 3">
    <name type="scientific">Brassica campestris</name>
    <name type="common">Field mustard</name>
    <dbReference type="NCBI Taxonomy" id="3711"/>
    <lineage>
        <taxon>Eukaryota</taxon>
        <taxon>Viridiplantae</taxon>
        <taxon>Streptophyta</taxon>
        <taxon>Embryophyta</taxon>
        <taxon>Tracheophyta</taxon>
        <taxon>Spermatophyta</taxon>
        <taxon>Magnoliopsida</taxon>
        <taxon>eudicotyledons</taxon>
        <taxon>Gunneridae</taxon>
        <taxon>Pentapetalae</taxon>
        <taxon>rosids</taxon>
        <taxon>malvids</taxon>
        <taxon>Brassicales</taxon>
        <taxon>Brassicaceae</taxon>
        <taxon>Brassiceae</taxon>
        <taxon>Brassica</taxon>
    </lineage>
</organism>
<gene>
    <name evidence="2" type="ORF">BRARA_F03326</name>
</gene>
<proteinExistence type="predicted"/>
<name>A0A397Z372_BRACM</name>
<dbReference type="InterPro" id="IPR026960">
    <property type="entry name" value="RVT-Znf"/>
</dbReference>
<dbReference type="AlphaFoldDB" id="A0A397Z372"/>
<sequence>MLTTRLNLTAPPLFWELILPWLHNASHSQLARDRMVTRDRLLRRGLTVPPTCVLCVGYNEIRHHLFFFYRDYNMQVWSFFVSRLNISPPLLFDDGLRWLKNSSRDKNVNLIVRNSRIHIDVARPPEAIIAETKLVIRLRLDPLSRVQILGP</sequence>
<evidence type="ECO:0000259" key="1">
    <source>
        <dbReference type="Pfam" id="PF13966"/>
    </source>
</evidence>